<dbReference type="InterPro" id="IPR029063">
    <property type="entry name" value="SAM-dependent_MTases_sf"/>
</dbReference>
<evidence type="ECO:0000256" key="5">
    <source>
        <dbReference type="ARBA" id="ARBA00022691"/>
    </source>
</evidence>
<feature type="active site" description="Nucleophile" evidence="7">
    <location>
        <position position="245"/>
    </location>
</feature>
<dbReference type="GO" id="GO:0003723">
    <property type="term" value="F:RNA binding"/>
    <property type="evidence" value="ECO:0007669"/>
    <property type="project" value="UniProtKB-UniRule"/>
</dbReference>
<dbReference type="InterPro" id="IPR001678">
    <property type="entry name" value="MeTrfase_RsmB-F_NOP2_dom"/>
</dbReference>
<evidence type="ECO:0000259" key="8">
    <source>
        <dbReference type="PROSITE" id="PS51686"/>
    </source>
</evidence>
<dbReference type="PANTHER" id="PTHR22807">
    <property type="entry name" value="NOP2 YEAST -RELATED NOL1/NOP2/FMU SUN DOMAIN-CONTAINING"/>
    <property type="match status" value="1"/>
</dbReference>
<dbReference type="SUPFAM" id="SSF53335">
    <property type="entry name" value="S-adenosyl-L-methionine-dependent methyltransferases"/>
    <property type="match status" value="1"/>
</dbReference>
<evidence type="ECO:0000313" key="9">
    <source>
        <dbReference type="EMBL" id="OGH78098.1"/>
    </source>
</evidence>
<dbReference type="GO" id="GO:0008173">
    <property type="term" value="F:RNA methyltransferase activity"/>
    <property type="evidence" value="ECO:0007669"/>
    <property type="project" value="InterPro"/>
</dbReference>
<feature type="domain" description="SAM-dependent MTase RsmB/NOP-type" evidence="8">
    <location>
        <begin position="26"/>
        <end position="317"/>
    </location>
</feature>
<dbReference type="Pfam" id="PF17125">
    <property type="entry name" value="Methyltr_RsmF_N"/>
    <property type="match status" value="1"/>
</dbReference>
<evidence type="ECO:0000313" key="10">
    <source>
        <dbReference type="Proteomes" id="UP000177040"/>
    </source>
</evidence>
<dbReference type="PANTHER" id="PTHR22807:SF61">
    <property type="entry name" value="NOL1_NOP2_SUN FAMILY PROTEIN _ ANTITERMINATION NUSB DOMAIN-CONTAINING PROTEIN"/>
    <property type="match status" value="1"/>
</dbReference>
<dbReference type="Gene3D" id="3.30.70.1170">
    <property type="entry name" value="Sun protein, domain 3"/>
    <property type="match status" value="1"/>
</dbReference>
<dbReference type="EMBL" id="MFQH01000017">
    <property type="protein sequence ID" value="OGH78098.1"/>
    <property type="molecule type" value="Genomic_DNA"/>
</dbReference>
<dbReference type="InterPro" id="IPR023267">
    <property type="entry name" value="RCMT"/>
</dbReference>
<dbReference type="GO" id="GO:0001510">
    <property type="term" value="P:RNA methylation"/>
    <property type="evidence" value="ECO:0007669"/>
    <property type="project" value="InterPro"/>
</dbReference>
<comment type="similarity">
    <text evidence="1 7">Belongs to the class I-like SAM-binding methyltransferase superfamily. RsmB/NOP family.</text>
</comment>
<keyword evidence="6 7" id="KW-0694">RNA-binding</keyword>
<dbReference type="Pfam" id="PF01189">
    <property type="entry name" value="Methyltr_RsmB-F"/>
    <property type="match status" value="1"/>
</dbReference>
<comment type="caution">
    <text evidence="7">Lacks conserved residue(s) required for the propagation of feature annotation.</text>
</comment>
<evidence type="ECO:0000256" key="7">
    <source>
        <dbReference type="PROSITE-ProRule" id="PRU01023"/>
    </source>
</evidence>
<name>A0A1F6N2X4_9BACT</name>
<dbReference type="Proteomes" id="UP000177040">
    <property type="component" value="Unassembled WGS sequence"/>
</dbReference>
<dbReference type="InterPro" id="IPR049560">
    <property type="entry name" value="MeTrfase_RsmB-F_NOP2_cat"/>
</dbReference>
<keyword evidence="3 7" id="KW-0489">Methyltransferase</keyword>
<accession>A0A1F6N2X4</accession>
<evidence type="ECO:0000256" key="3">
    <source>
        <dbReference type="ARBA" id="ARBA00022603"/>
    </source>
</evidence>
<gene>
    <name evidence="9" type="ORF">A2983_03385</name>
</gene>
<evidence type="ECO:0000256" key="2">
    <source>
        <dbReference type="ARBA" id="ARBA00022490"/>
    </source>
</evidence>
<dbReference type="PRINTS" id="PR02008">
    <property type="entry name" value="RCMTFAMILY"/>
</dbReference>
<feature type="binding site" evidence="7">
    <location>
        <position position="142"/>
    </location>
    <ligand>
        <name>S-adenosyl-L-methionine</name>
        <dbReference type="ChEBI" id="CHEBI:59789"/>
    </ligand>
</feature>
<evidence type="ECO:0000256" key="6">
    <source>
        <dbReference type="ARBA" id="ARBA00022884"/>
    </source>
</evidence>
<dbReference type="PROSITE" id="PS51686">
    <property type="entry name" value="SAM_MT_RSMB_NOP"/>
    <property type="match status" value="1"/>
</dbReference>
<dbReference type="AlphaFoldDB" id="A0A1F6N2X4"/>
<feature type="binding site" evidence="7">
    <location>
        <position position="191"/>
    </location>
    <ligand>
        <name>S-adenosyl-L-methionine</name>
        <dbReference type="ChEBI" id="CHEBI:59789"/>
    </ligand>
</feature>
<dbReference type="InterPro" id="IPR018314">
    <property type="entry name" value="RsmB/NOL1/NOP2-like_CS"/>
</dbReference>
<reference evidence="9 10" key="1">
    <citation type="journal article" date="2016" name="Nat. Commun.">
        <title>Thousands of microbial genomes shed light on interconnected biogeochemical processes in an aquifer system.</title>
        <authorList>
            <person name="Anantharaman K."/>
            <person name="Brown C.T."/>
            <person name="Hug L.A."/>
            <person name="Sharon I."/>
            <person name="Castelle C.J."/>
            <person name="Probst A.J."/>
            <person name="Thomas B.C."/>
            <person name="Singh A."/>
            <person name="Wilkins M.J."/>
            <person name="Karaoz U."/>
            <person name="Brodie E.L."/>
            <person name="Williams K.H."/>
            <person name="Hubbard S.S."/>
            <person name="Banfield J.F."/>
        </authorList>
    </citation>
    <scope>NUCLEOTIDE SEQUENCE [LARGE SCALE GENOMIC DNA]</scope>
</reference>
<evidence type="ECO:0000256" key="1">
    <source>
        <dbReference type="ARBA" id="ARBA00007494"/>
    </source>
</evidence>
<dbReference type="PROSITE" id="PS01153">
    <property type="entry name" value="NOL1_NOP2_SUN"/>
    <property type="match status" value="1"/>
</dbReference>
<sequence length="328" mass="37570">MNKKNEIPELFFERLVKMTGFSVATEIKKTFVERPTTFRVNTIKGNRTQVLESLRSVGFKVDIVSWLPEAFILRNKTKRNLTETDLYKEGKIYIQSLASMVSPLVLDPQSGEKILDLTAAPGSKTSQIAAMMKCQGELMANDNNKIRFFKLKHNMELLGVSQADWKFTLRMEHGAQLAGEFPAYFDKILLDAPCSAEARFVDDEPKTYGYWSEHKIKEMAFKQRTLLLSAWNALKPGGILVYSTCTFAPEENELQIARLLERMPDAKLLPVELPGLKKISPLVKWKEKLLPKELTQCYRILPTKEIEGFFIAKIIKQKDPERDQFADK</sequence>
<keyword evidence="4 7" id="KW-0808">Transferase</keyword>
<dbReference type="Gene3D" id="3.40.50.150">
    <property type="entry name" value="Vaccinia Virus protein VP39"/>
    <property type="match status" value="1"/>
</dbReference>
<proteinExistence type="inferred from homology"/>
<keyword evidence="5 7" id="KW-0949">S-adenosyl-L-methionine</keyword>
<comment type="caution">
    <text evidence="9">The sequence shown here is derived from an EMBL/GenBank/DDBJ whole genome shotgun (WGS) entry which is preliminary data.</text>
</comment>
<keyword evidence="2" id="KW-0963">Cytoplasm</keyword>
<protein>
    <recommendedName>
        <fullName evidence="8">SAM-dependent MTase RsmB/NOP-type domain-containing protein</fullName>
    </recommendedName>
</protein>
<evidence type="ECO:0000256" key="4">
    <source>
        <dbReference type="ARBA" id="ARBA00022679"/>
    </source>
</evidence>
<organism evidence="9 10">
    <name type="scientific">Candidatus Magasanikbacteria bacterium RIFCSPLOWO2_01_FULL_40_15</name>
    <dbReference type="NCBI Taxonomy" id="1798686"/>
    <lineage>
        <taxon>Bacteria</taxon>
        <taxon>Candidatus Magasanikiibacteriota</taxon>
    </lineage>
</organism>
<dbReference type="InterPro" id="IPR031341">
    <property type="entry name" value="Methyltr_RsmF_N"/>
</dbReference>